<dbReference type="RefSeq" id="WP_068325167.1">
    <property type="nucleotide sequence ID" value="NZ_CP104874.1"/>
</dbReference>
<organism evidence="1 2">
    <name type="scientific">Janibacter terrae</name>
    <dbReference type="NCBI Taxonomy" id="103817"/>
    <lineage>
        <taxon>Bacteria</taxon>
        <taxon>Bacillati</taxon>
        <taxon>Actinomycetota</taxon>
        <taxon>Actinomycetes</taxon>
        <taxon>Micrococcales</taxon>
        <taxon>Intrasporangiaceae</taxon>
        <taxon>Janibacter</taxon>
    </lineage>
</organism>
<proteinExistence type="predicted"/>
<dbReference type="EMBL" id="CP104874">
    <property type="protein sequence ID" value="WWF05491.1"/>
    <property type="molecule type" value="Genomic_DNA"/>
</dbReference>
<sequence length="130" mass="14055">MRPVLVFDGDCGMCTTSAAFAERHVRRSPADFDIAASQHLDLAALGLTRQQCVEALQWVDAEGRVVSGHAAVAALLRAGRWWGRPLGHLVDAPGLRRLSARAYRWVAAHRHMFPGGTPACALPSPEQGHP</sequence>
<evidence type="ECO:0000313" key="2">
    <source>
        <dbReference type="Proteomes" id="UP001381003"/>
    </source>
</evidence>
<accession>A0ABZ2FGW6</accession>
<dbReference type="Proteomes" id="UP001381003">
    <property type="component" value="Chromosome"/>
</dbReference>
<name>A0ABZ2FGW6_9MICO</name>
<keyword evidence="2" id="KW-1185">Reference proteome</keyword>
<dbReference type="Pfam" id="PF04134">
    <property type="entry name" value="DCC1-like"/>
    <property type="match status" value="1"/>
</dbReference>
<protein>
    <submittedName>
        <fullName evidence="1">DUF393 domain-containing protein</fullName>
    </submittedName>
</protein>
<evidence type="ECO:0000313" key="1">
    <source>
        <dbReference type="EMBL" id="WWF05491.1"/>
    </source>
</evidence>
<reference evidence="1 2" key="1">
    <citation type="submission" date="2022-09" db="EMBL/GenBank/DDBJ databases">
        <title>Complete genome sequence of Janibacter terrae strain COS04-44, PCL-degrading bacteria isolated from oil spilled coast.</title>
        <authorList>
            <person name="Park H."/>
            <person name="Kim J.Y."/>
            <person name="An S.H."/>
            <person name="Lee C.M."/>
            <person name="Weon H.-Y."/>
        </authorList>
    </citation>
    <scope>NUCLEOTIDE SEQUENCE [LARGE SCALE GENOMIC DNA]</scope>
    <source>
        <strain evidence="1 2">COS04-44</strain>
    </source>
</reference>
<gene>
    <name evidence="1" type="ORF">N5P18_01040</name>
</gene>
<dbReference type="InterPro" id="IPR007263">
    <property type="entry name" value="DCC1-like"/>
</dbReference>